<dbReference type="PROSITE" id="PS50887">
    <property type="entry name" value="GGDEF"/>
    <property type="match status" value="1"/>
</dbReference>
<dbReference type="AlphaFoldDB" id="A0A7U8C3R9"/>
<dbReference type="CDD" id="cd01949">
    <property type="entry name" value="GGDEF"/>
    <property type="match status" value="1"/>
</dbReference>
<comment type="caution">
    <text evidence="5">The sequence shown here is derived from an EMBL/GenBank/DDBJ whole genome shotgun (WGS) entry which is preliminary data.</text>
</comment>
<dbReference type="FunFam" id="3.30.70.270:FF:000001">
    <property type="entry name" value="Diguanylate cyclase domain protein"/>
    <property type="match status" value="1"/>
</dbReference>
<dbReference type="SMART" id="SM00086">
    <property type="entry name" value="PAC"/>
    <property type="match status" value="2"/>
</dbReference>
<dbReference type="Pfam" id="PF00990">
    <property type="entry name" value="GGDEF"/>
    <property type="match status" value="1"/>
</dbReference>
<dbReference type="Gene3D" id="3.30.450.20">
    <property type="entry name" value="PAS domain"/>
    <property type="match status" value="2"/>
</dbReference>
<name>A0A7U8C3R9_NEPCE</name>
<organism evidence="5 6">
    <name type="scientific">Neptuniibacter caesariensis</name>
    <dbReference type="NCBI Taxonomy" id="207954"/>
    <lineage>
        <taxon>Bacteria</taxon>
        <taxon>Pseudomonadati</taxon>
        <taxon>Pseudomonadota</taxon>
        <taxon>Gammaproteobacteria</taxon>
        <taxon>Oceanospirillales</taxon>
        <taxon>Oceanospirillaceae</taxon>
        <taxon>Neptuniibacter</taxon>
    </lineage>
</organism>
<dbReference type="PANTHER" id="PTHR46663:SF4">
    <property type="entry name" value="DIGUANYLATE CYCLASE DGCT-RELATED"/>
    <property type="match status" value="1"/>
</dbReference>
<proteinExistence type="predicted"/>
<feature type="domain" description="PAC" evidence="3">
    <location>
        <begin position="212"/>
        <end position="265"/>
    </location>
</feature>
<dbReference type="RefSeq" id="WP_007022446.1">
    <property type="nucleotide sequence ID" value="NZ_CH724127.1"/>
</dbReference>
<evidence type="ECO:0000259" key="2">
    <source>
        <dbReference type="PROSITE" id="PS50112"/>
    </source>
</evidence>
<dbReference type="Pfam" id="PF08447">
    <property type="entry name" value="PAS_3"/>
    <property type="match status" value="1"/>
</dbReference>
<dbReference type="Gene3D" id="3.30.70.270">
    <property type="match status" value="1"/>
</dbReference>
<dbReference type="Proteomes" id="UP000002171">
    <property type="component" value="Unassembled WGS sequence"/>
</dbReference>
<dbReference type="InterPro" id="IPR052163">
    <property type="entry name" value="DGC-Regulatory_Protein"/>
</dbReference>
<feature type="domain" description="PAC" evidence="3">
    <location>
        <begin position="81"/>
        <end position="135"/>
    </location>
</feature>
<dbReference type="Pfam" id="PF13426">
    <property type="entry name" value="PAS_9"/>
    <property type="match status" value="1"/>
</dbReference>
<feature type="domain" description="GGDEF" evidence="4">
    <location>
        <begin position="297"/>
        <end position="430"/>
    </location>
</feature>
<dbReference type="InterPro" id="IPR000160">
    <property type="entry name" value="GGDEF_dom"/>
</dbReference>
<dbReference type="PANTHER" id="PTHR46663">
    <property type="entry name" value="DIGUANYLATE CYCLASE DGCT-RELATED"/>
    <property type="match status" value="1"/>
</dbReference>
<dbReference type="InterPro" id="IPR035965">
    <property type="entry name" value="PAS-like_dom_sf"/>
</dbReference>
<keyword evidence="6" id="KW-1185">Reference proteome</keyword>
<dbReference type="CDD" id="cd00130">
    <property type="entry name" value="PAS"/>
    <property type="match status" value="2"/>
</dbReference>
<dbReference type="OrthoDB" id="9776960at2"/>
<dbReference type="NCBIfam" id="TIGR00254">
    <property type="entry name" value="GGDEF"/>
    <property type="match status" value="1"/>
</dbReference>
<evidence type="ECO:0000259" key="4">
    <source>
        <dbReference type="PROSITE" id="PS50887"/>
    </source>
</evidence>
<dbReference type="InterPro" id="IPR000014">
    <property type="entry name" value="PAS"/>
</dbReference>
<evidence type="ECO:0000313" key="5">
    <source>
        <dbReference type="EMBL" id="EAR60960.1"/>
    </source>
</evidence>
<dbReference type="SMART" id="SM00267">
    <property type="entry name" value="GGDEF"/>
    <property type="match status" value="1"/>
</dbReference>
<dbReference type="GO" id="GO:0003824">
    <property type="term" value="F:catalytic activity"/>
    <property type="evidence" value="ECO:0007669"/>
    <property type="project" value="UniProtKB-ARBA"/>
</dbReference>
<feature type="domain" description="PAS" evidence="2">
    <location>
        <begin position="136"/>
        <end position="208"/>
    </location>
</feature>
<dbReference type="PROSITE" id="PS50112">
    <property type="entry name" value="PAS"/>
    <property type="match status" value="1"/>
</dbReference>
<comment type="cofactor">
    <cofactor evidence="1">
        <name>Mg(2+)</name>
        <dbReference type="ChEBI" id="CHEBI:18420"/>
    </cofactor>
</comment>
<dbReference type="InterPro" id="IPR000700">
    <property type="entry name" value="PAS-assoc_C"/>
</dbReference>
<dbReference type="InterPro" id="IPR043128">
    <property type="entry name" value="Rev_trsase/Diguanyl_cyclase"/>
</dbReference>
<dbReference type="SUPFAM" id="SSF55785">
    <property type="entry name" value="PYP-like sensor domain (PAS domain)"/>
    <property type="match status" value="2"/>
</dbReference>
<evidence type="ECO:0000259" key="3">
    <source>
        <dbReference type="PROSITE" id="PS50113"/>
    </source>
</evidence>
<dbReference type="SUPFAM" id="SSF55073">
    <property type="entry name" value="Nucleotide cyclase"/>
    <property type="match status" value="1"/>
</dbReference>
<dbReference type="SMART" id="SM00091">
    <property type="entry name" value="PAS"/>
    <property type="match status" value="2"/>
</dbReference>
<sequence length="430" mass="49786">MTSSIDKSLKDLPLLDLLSNNLMDGVYLIDPASSNILWVNRAGYEALQMQEEELLHHSVLSLQKDVIGIQQWHSIAEVIRQNKQFTFIGRHMRKDGTELPVEVNTSVFTHDGCEFFLSIARDISRRREQEAEVQGREEQIWLALNSCTDGLWDWDISSGHVYFSPQLKRMLGYGPDEMKPVVDTWKNNVFEEDQPMVLQALEEHIQGKRDRYEAVYRMRNRNGHMIWVHDLGSVSLRTSEGEPIRVTGMVKDITDYKQQEFKLQELAAYDELTKLRNRRECTRIFDKQLNFAQRNDQPLSLCFFDFDYFKSINDQYGHMAGDYVLKETAKFLTENLRVSDYLFRWGGEEFILISANTTRQEMQVLAENLRAKLANLLLDYDGQSIHVTGSFGIASYPQHGESQSELILAADSALYQAKSDGRNCVRLFQQ</sequence>
<gene>
    <name evidence="5" type="ORF">MED92_02136</name>
</gene>
<evidence type="ECO:0000256" key="1">
    <source>
        <dbReference type="ARBA" id="ARBA00001946"/>
    </source>
</evidence>
<evidence type="ECO:0000313" key="6">
    <source>
        <dbReference type="Proteomes" id="UP000002171"/>
    </source>
</evidence>
<reference evidence="5 6" key="1">
    <citation type="submission" date="2006-02" db="EMBL/GenBank/DDBJ databases">
        <authorList>
            <person name="Pinhassi J."/>
            <person name="Pedros-Alio C."/>
            <person name="Ferriera S."/>
            <person name="Johnson J."/>
            <person name="Kravitz S."/>
            <person name="Halpern A."/>
            <person name="Remington K."/>
            <person name="Beeson K."/>
            <person name="Tran B."/>
            <person name="Rogers Y.-H."/>
            <person name="Friedman R."/>
            <person name="Venter J.C."/>
        </authorList>
    </citation>
    <scope>NUCLEOTIDE SEQUENCE [LARGE SCALE GENOMIC DNA]</scope>
    <source>
        <strain evidence="5 6">MED92</strain>
    </source>
</reference>
<accession>A0A7U8C3R9</accession>
<protein>
    <submittedName>
        <fullName evidence="5">Diguanylate cyclase/phosphodiesterase domain 1 (GGDEF)</fullName>
    </submittedName>
</protein>
<dbReference type="NCBIfam" id="TIGR00229">
    <property type="entry name" value="sensory_box"/>
    <property type="match status" value="2"/>
</dbReference>
<dbReference type="EMBL" id="AAOW01000012">
    <property type="protein sequence ID" value="EAR60960.1"/>
    <property type="molecule type" value="Genomic_DNA"/>
</dbReference>
<dbReference type="InterPro" id="IPR001610">
    <property type="entry name" value="PAC"/>
</dbReference>
<dbReference type="InterPro" id="IPR029787">
    <property type="entry name" value="Nucleotide_cyclase"/>
</dbReference>
<dbReference type="InterPro" id="IPR013655">
    <property type="entry name" value="PAS_fold_3"/>
</dbReference>
<dbReference type="PROSITE" id="PS50113">
    <property type="entry name" value="PAC"/>
    <property type="match status" value="2"/>
</dbReference>